<dbReference type="InterPro" id="IPR017946">
    <property type="entry name" value="PLC-like_Pdiesterase_TIM-brl"/>
</dbReference>
<accession>A0AAF0KDH4</accession>
<reference evidence="1 4" key="1">
    <citation type="submission" date="2021-03" db="EMBL/GenBank/DDBJ databases">
        <title>Rapid diversification of plasmids in a genus of pathogenic and nitrogen fixing bacteria.</title>
        <authorList>
            <person name="Weisberg A.J."/>
            <person name="Miller M."/>
            <person name="Ream W."/>
            <person name="Grunwald N.J."/>
            <person name="Chang J.H."/>
        </authorList>
    </citation>
    <scope>NUCLEOTIDE SEQUENCE [LARGE SCALE GENOMIC DNA]</scope>
    <source>
        <strain evidence="1 4">AF3.44</strain>
    </source>
</reference>
<dbReference type="Proteomes" id="UP000298664">
    <property type="component" value="Chromosome Circular"/>
</dbReference>
<reference evidence="2" key="2">
    <citation type="submission" date="2023-05" db="EMBL/GenBank/DDBJ databases">
        <title>Complete genome sequence of Agrobacterium larrymoorei CFBP5477.</title>
        <authorList>
            <person name="Yen H.-C."/>
            <person name="Chou L."/>
            <person name="Lin Y.-C."/>
            <person name="Lai E.-M."/>
            <person name="Kuo C.-H."/>
        </authorList>
    </citation>
    <scope>NUCLEOTIDE SEQUENCE</scope>
    <source>
        <strain evidence="2">CFBP5477</strain>
    </source>
</reference>
<organism evidence="2 3">
    <name type="scientific">Agrobacterium larrymoorei</name>
    <dbReference type="NCBI Taxonomy" id="160699"/>
    <lineage>
        <taxon>Bacteria</taxon>
        <taxon>Pseudomonadati</taxon>
        <taxon>Pseudomonadota</taxon>
        <taxon>Alphaproteobacteria</taxon>
        <taxon>Hyphomicrobiales</taxon>
        <taxon>Rhizobiaceae</taxon>
        <taxon>Rhizobium/Agrobacterium group</taxon>
        <taxon>Agrobacterium</taxon>
    </lineage>
</organism>
<evidence type="ECO:0000313" key="1">
    <source>
        <dbReference type="EMBL" id="QYA08206.1"/>
    </source>
</evidence>
<dbReference type="EMBL" id="CP072167">
    <property type="protein sequence ID" value="QYA08206.1"/>
    <property type="molecule type" value="Genomic_DNA"/>
</dbReference>
<evidence type="ECO:0000313" key="3">
    <source>
        <dbReference type="Proteomes" id="UP000298664"/>
    </source>
</evidence>
<protein>
    <submittedName>
        <fullName evidence="2">Phosphodiesterase</fullName>
    </submittedName>
</protein>
<dbReference type="RefSeq" id="WP_197736740.1">
    <property type="nucleotide sequence ID" value="NZ_CP039691.1"/>
</dbReference>
<name>A0AAF0KDH4_9HYPH</name>
<proteinExistence type="predicted"/>
<evidence type="ECO:0000313" key="4">
    <source>
        <dbReference type="Proteomes" id="UP000826513"/>
    </source>
</evidence>
<sequence length="223" mass="25113">MMQVLSHRGYWKEPAEKNSVEAFVRSFSLGFGTETDLRDSLVDGVPAIVVSHDIPKGGELSFKALLRIAKEHGSPTLALNIKADGLHDLIAETLKEEGYDNYFLFDSSVPDLIQGVKRQLVSYTRLSEYEPVASLYEDPGVSGVWVDIFKPGRWYDAALIEGLLADGKSVALVAPDLHHRHDEFDTFLEWLVSTGLNERDRLSICTDRPEYAQEKLFNQEKRT</sequence>
<gene>
    <name evidence="2" type="ORF">CFBP5477_014570</name>
    <name evidence="1" type="ORF">J5285_05760</name>
</gene>
<dbReference type="Proteomes" id="UP000826513">
    <property type="component" value="Chromosome 1"/>
</dbReference>
<dbReference type="SUPFAM" id="SSF51695">
    <property type="entry name" value="PLC-like phosphodiesterases"/>
    <property type="match status" value="1"/>
</dbReference>
<dbReference type="GO" id="GO:0008081">
    <property type="term" value="F:phosphoric diester hydrolase activity"/>
    <property type="evidence" value="ECO:0007669"/>
    <property type="project" value="InterPro"/>
</dbReference>
<dbReference type="GO" id="GO:0006629">
    <property type="term" value="P:lipid metabolic process"/>
    <property type="evidence" value="ECO:0007669"/>
    <property type="project" value="InterPro"/>
</dbReference>
<evidence type="ECO:0000313" key="2">
    <source>
        <dbReference type="EMBL" id="WHA41008.1"/>
    </source>
</evidence>
<keyword evidence="4" id="KW-1185">Reference proteome</keyword>
<dbReference type="AlphaFoldDB" id="A0AAF0KDH4"/>
<dbReference type="EMBL" id="CP124733">
    <property type="protein sequence ID" value="WHA41008.1"/>
    <property type="molecule type" value="Genomic_DNA"/>
</dbReference>